<sequence length="466" mass="50091">MRLSESQPEEREDITLNEANNSLTISIEDKSEQTTENNGFLPILQNSRFLILWGGQIFSQLADKVYLVMAIAIIASTFQIPGEPISLWVSPVTIAFTIPAVLFGSLAGVYVDRWSKKAVLVFSNLFRGILLLILPFLLWLADGKAILSNLSWGFATLLGITFLVSTLTQFFAPAEQAVIPLIVKKQDLLAANSLYTTTMMALLIIGFAVGEPLLDIADSLVGSWGFPQNIGKEVLVGSAYAVAGIILIALQTKETKKDQSQTESHPLQDIWEGVQYLGKNNKVRNALIQLIVLFSVFAALVVLAVSMADKIPQLDADEFGILLATTGLGMGVSAAIVGNLGQRFTNAQLSFVGSIGVALSLVGLSQATQNLWLALAMTALMGAFAALIGIPMQTTIQSQTPPDMRGKVFGLQNNVVNIALSLPLVLAAEAEAHFGLESVILGLAVIVLIGGMFTWYLALRNTTVKQ</sequence>
<keyword evidence="4 7" id="KW-0812">Transmembrane</keyword>
<organism evidence="9 10">
    <name type="scientific">Hyella patelloides LEGE 07179</name>
    <dbReference type="NCBI Taxonomy" id="945734"/>
    <lineage>
        <taxon>Bacteria</taxon>
        <taxon>Bacillati</taxon>
        <taxon>Cyanobacteriota</taxon>
        <taxon>Cyanophyceae</taxon>
        <taxon>Pleurocapsales</taxon>
        <taxon>Hyellaceae</taxon>
        <taxon>Hyella</taxon>
    </lineage>
</organism>
<keyword evidence="3" id="KW-1003">Cell membrane</keyword>
<dbReference type="Pfam" id="PF05977">
    <property type="entry name" value="MFS_3"/>
    <property type="match status" value="1"/>
</dbReference>
<evidence type="ECO:0000256" key="1">
    <source>
        <dbReference type="ARBA" id="ARBA00004651"/>
    </source>
</evidence>
<keyword evidence="6 7" id="KW-0472">Membrane</keyword>
<keyword evidence="10" id="KW-1185">Reference proteome</keyword>
<feature type="transmembrane region" description="Helical" evidence="7">
    <location>
        <begin position="440"/>
        <end position="459"/>
    </location>
</feature>
<keyword evidence="2" id="KW-0813">Transport</keyword>
<feature type="transmembrane region" description="Helical" evidence="7">
    <location>
        <begin position="347"/>
        <end position="365"/>
    </location>
</feature>
<feature type="transmembrane region" description="Helical" evidence="7">
    <location>
        <begin position="118"/>
        <end position="140"/>
    </location>
</feature>
<dbReference type="EMBL" id="CAACVJ010000113">
    <property type="protein sequence ID" value="VEP13509.1"/>
    <property type="molecule type" value="Genomic_DNA"/>
</dbReference>
<feature type="transmembrane region" description="Helical" evidence="7">
    <location>
        <begin position="88"/>
        <end position="111"/>
    </location>
</feature>
<dbReference type="GO" id="GO:0005886">
    <property type="term" value="C:plasma membrane"/>
    <property type="evidence" value="ECO:0007669"/>
    <property type="project" value="UniProtKB-SubCell"/>
</dbReference>
<dbReference type="CDD" id="cd06173">
    <property type="entry name" value="MFS_MefA_like"/>
    <property type="match status" value="1"/>
</dbReference>
<reference evidence="9 10" key="1">
    <citation type="submission" date="2019-01" db="EMBL/GenBank/DDBJ databases">
        <authorList>
            <person name="Brito A."/>
        </authorList>
    </citation>
    <scope>NUCLEOTIDE SEQUENCE [LARGE SCALE GENOMIC DNA]</scope>
    <source>
        <strain evidence="9">1</strain>
    </source>
</reference>
<keyword evidence="5 7" id="KW-1133">Transmembrane helix</keyword>
<evidence type="ECO:0000313" key="10">
    <source>
        <dbReference type="Proteomes" id="UP000320055"/>
    </source>
</evidence>
<dbReference type="PANTHER" id="PTHR43266:SF2">
    <property type="entry name" value="MAJOR FACILITATOR SUPERFAMILY (MFS) PROFILE DOMAIN-CONTAINING PROTEIN"/>
    <property type="match status" value="1"/>
</dbReference>
<comment type="subcellular location">
    <subcellularLocation>
        <location evidence="1">Cell membrane</location>
        <topology evidence="1">Multi-pass membrane protein</topology>
    </subcellularLocation>
</comment>
<evidence type="ECO:0000256" key="4">
    <source>
        <dbReference type="ARBA" id="ARBA00022692"/>
    </source>
</evidence>
<feature type="transmembrane region" description="Helical" evidence="7">
    <location>
        <begin position="286"/>
        <end position="307"/>
    </location>
</feature>
<evidence type="ECO:0000256" key="5">
    <source>
        <dbReference type="ARBA" id="ARBA00022989"/>
    </source>
</evidence>
<dbReference type="PANTHER" id="PTHR43266">
    <property type="entry name" value="MACROLIDE-EFFLUX PROTEIN"/>
    <property type="match status" value="1"/>
</dbReference>
<dbReference type="SUPFAM" id="SSF103473">
    <property type="entry name" value="MFS general substrate transporter"/>
    <property type="match status" value="1"/>
</dbReference>
<evidence type="ECO:0000259" key="8">
    <source>
        <dbReference type="PROSITE" id="PS50850"/>
    </source>
</evidence>
<evidence type="ECO:0000256" key="2">
    <source>
        <dbReference type="ARBA" id="ARBA00022448"/>
    </source>
</evidence>
<evidence type="ECO:0000313" key="9">
    <source>
        <dbReference type="EMBL" id="VEP13509.1"/>
    </source>
</evidence>
<dbReference type="InterPro" id="IPR020846">
    <property type="entry name" value="MFS_dom"/>
</dbReference>
<feature type="transmembrane region" description="Helical" evidence="7">
    <location>
        <begin position="234"/>
        <end position="250"/>
    </location>
</feature>
<dbReference type="PROSITE" id="PS50850">
    <property type="entry name" value="MFS"/>
    <property type="match status" value="1"/>
</dbReference>
<feature type="transmembrane region" description="Helical" evidence="7">
    <location>
        <begin position="411"/>
        <end position="428"/>
    </location>
</feature>
<dbReference type="InterPro" id="IPR010290">
    <property type="entry name" value="TM_effector"/>
</dbReference>
<feature type="domain" description="Major facilitator superfamily (MFS) profile" evidence="8">
    <location>
        <begin position="48"/>
        <end position="462"/>
    </location>
</feature>
<dbReference type="GO" id="GO:0022857">
    <property type="term" value="F:transmembrane transporter activity"/>
    <property type="evidence" value="ECO:0007669"/>
    <property type="project" value="InterPro"/>
</dbReference>
<proteinExistence type="predicted"/>
<gene>
    <name evidence="9" type="ORF">H1P_200041</name>
</gene>
<dbReference type="OrthoDB" id="9775268at2"/>
<evidence type="ECO:0000256" key="6">
    <source>
        <dbReference type="ARBA" id="ARBA00023136"/>
    </source>
</evidence>
<dbReference type="RefSeq" id="WP_144864532.1">
    <property type="nucleotide sequence ID" value="NZ_LR213781.1"/>
</dbReference>
<dbReference type="Gene3D" id="1.20.1250.20">
    <property type="entry name" value="MFS general substrate transporter like domains"/>
    <property type="match status" value="1"/>
</dbReference>
<feature type="transmembrane region" description="Helical" evidence="7">
    <location>
        <begin position="319"/>
        <end position="340"/>
    </location>
</feature>
<feature type="transmembrane region" description="Helical" evidence="7">
    <location>
        <begin position="371"/>
        <end position="390"/>
    </location>
</feature>
<evidence type="ECO:0000256" key="3">
    <source>
        <dbReference type="ARBA" id="ARBA00022475"/>
    </source>
</evidence>
<feature type="transmembrane region" description="Helical" evidence="7">
    <location>
        <begin position="193"/>
        <end position="214"/>
    </location>
</feature>
<protein>
    <submittedName>
        <fullName evidence="9">Arabinose efflux permease family protein</fullName>
    </submittedName>
</protein>
<evidence type="ECO:0000256" key="7">
    <source>
        <dbReference type="SAM" id="Phobius"/>
    </source>
</evidence>
<feature type="transmembrane region" description="Helical" evidence="7">
    <location>
        <begin position="65"/>
        <end position="82"/>
    </location>
</feature>
<dbReference type="AlphaFoldDB" id="A0A563VQ47"/>
<dbReference type="Proteomes" id="UP000320055">
    <property type="component" value="Unassembled WGS sequence"/>
</dbReference>
<feature type="transmembrane region" description="Helical" evidence="7">
    <location>
        <begin position="152"/>
        <end position="172"/>
    </location>
</feature>
<accession>A0A563VQ47</accession>
<dbReference type="InterPro" id="IPR036259">
    <property type="entry name" value="MFS_trans_sf"/>
</dbReference>
<name>A0A563VQ47_9CYAN</name>